<gene>
    <name evidence="1" type="primary">EVAR_53829_1</name>
    <name evidence="1" type="ORF">CEXT_770581</name>
</gene>
<protein>
    <submittedName>
        <fullName evidence="1">Uncharacterized protein</fullName>
    </submittedName>
</protein>
<dbReference type="Proteomes" id="UP001054945">
    <property type="component" value="Unassembled WGS sequence"/>
</dbReference>
<dbReference type="EMBL" id="BPLR01000404">
    <property type="protein sequence ID" value="GIY94547.1"/>
    <property type="molecule type" value="Genomic_DNA"/>
</dbReference>
<dbReference type="AlphaFoldDB" id="A0AAV4XIT4"/>
<accession>A0AAV4XIT4</accession>
<proteinExistence type="predicted"/>
<name>A0AAV4XIT4_CAEEX</name>
<evidence type="ECO:0000313" key="1">
    <source>
        <dbReference type="EMBL" id="GIY94547.1"/>
    </source>
</evidence>
<keyword evidence="2" id="KW-1185">Reference proteome</keyword>
<organism evidence="1 2">
    <name type="scientific">Caerostris extrusa</name>
    <name type="common">Bark spider</name>
    <name type="synonym">Caerostris bankana</name>
    <dbReference type="NCBI Taxonomy" id="172846"/>
    <lineage>
        <taxon>Eukaryota</taxon>
        <taxon>Metazoa</taxon>
        <taxon>Ecdysozoa</taxon>
        <taxon>Arthropoda</taxon>
        <taxon>Chelicerata</taxon>
        <taxon>Arachnida</taxon>
        <taxon>Araneae</taxon>
        <taxon>Araneomorphae</taxon>
        <taxon>Entelegynae</taxon>
        <taxon>Araneoidea</taxon>
        <taxon>Araneidae</taxon>
        <taxon>Caerostris</taxon>
    </lineage>
</organism>
<reference evidence="1 2" key="1">
    <citation type="submission" date="2021-06" db="EMBL/GenBank/DDBJ databases">
        <title>Caerostris extrusa draft genome.</title>
        <authorList>
            <person name="Kono N."/>
            <person name="Arakawa K."/>
        </authorList>
    </citation>
    <scope>NUCLEOTIDE SEQUENCE [LARGE SCALE GENOMIC DNA]</scope>
</reference>
<evidence type="ECO:0000313" key="2">
    <source>
        <dbReference type="Proteomes" id="UP001054945"/>
    </source>
</evidence>
<sequence length="105" mass="12137">MINTYWYEISKSSKHDLVTFCKRFRITFDEEPSIHGSLNDKLNEANLGSTLRQGLEDLFMLHNAGILITGGQSFGVMHYDNKYYFSISYSCGRKGSRANYNHRKT</sequence>
<comment type="caution">
    <text evidence="1">The sequence shown here is derived from an EMBL/GenBank/DDBJ whole genome shotgun (WGS) entry which is preliminary data.</text>
</comment>